<dbReference type="OMA" id="DSKECHS"/>
<sequence>AGAAVRVDTTLLGFDQNEWQRGNRTYVFKADDKGGTFLEIDHERRRVWTETLSLRYYSQRWQKDAASRMFYCVRTLIFAIIISVQISNYICYRHKTMWGWGGDKTETVDDYECKVYTASGVEVVTKTRVEHLADEDRKQTQSKSTMIASFLGIEEENQLNPAEHVFATLVGRLNSFQSNSMFPPSLWLTDQNDVGKLKEMSVKKQKFRATISMADPYPLSLQEQVLPIIKLLAISNAHFAKLRDFIALHLPSGFPVKIEIPLFHVLNAKITFANINALESDVTGVNVAREPIMSEQPEEGVASSHNPLTAKCKIEEMCFEVPTGYRQVKVGEQAAVIRDEEDELLQLAIQQSLLEYGGGQVDAEQIAIRESLSDDDVMLQSIKDYGAPEGNEGVATPITDPTPPLDNEDDTEDELLLAMALSEQQQEEDEKRRRREEEELQRVLQLSMSIK</sequence>
<feature type="transmembrane region" description="Helical" evidence="7">
    <location>
        <begin position="69"/>
        <end position="87"/>
    </location>
</feature>
<dbReference type="HOGENOM" id="CLU_026137_0_0_1"/>
<feature type="coiled-coil region" evidence="5">
    <location>
        <begin position="419"/>
        <end position="446"/>
    </location>
</feature>
<evidence type="ECO:0000256" key="3">
    <source>
        <dbReference type="ARBA" id="ARBA00022737"/>
    </source>
</evidence>
<dbReference type="GO" id="GO:0005737">
    <property type="term" value="C:cytoplasm"/>
    <property type="evidence" value="ECO:0000318"/>
    <property type="project" value="GO_Central"/>
</dbReference>
<keyword evidence="5" id="KW-0175">Coiled coil</keyword>
<dbReference type="EMBL" id="DS469515">
    <property type="protein sequence ID" value="EDO48129.1"/>
    <property type="molecule type" value="Genomic_DNA"/>
</dbReference>
<feature type="non-terminal residue" evidence="9">
    <location>
        <position position="1"/>
    </location>
</feature>
<dbReference type="PANTHER" id="PTHR12447:SF31">
    <property type="entry name" value="LD31969P"/>
    <property type="match status" value="1"/>
</dbReference>
<feature type="domain" description="Ankyrin repeat" evidence="8">
    <location>
        <begin position="6"/>
        <end position="326"/>
    </location>
</feature>
<name>A7RK93_NEMVE</name>
<evidence type="ECO:0000313" key="9">
    <source>
        <dbReference type="EMBL" id="EDO48129.1"/>
    </source>
</evidence>
<dbReference type="Pfam" id="PF11904">
    <property type="entry name" value="ANKRD13_C"/>
    <property type="match status" value="1"/>
</dbReference>
<gene>
    <name evidence="9" type="ORF">NEMVEDRAFT_v1g84132</name>
</gene>
<evidence type="ECO:0000256" key="7">
    <source>
        <dbReference type="SAM" id="Phobius"/>
    </source>
</evidence>
<accession>A7RK93</accession>
<dbReference type="PROSITE" id="PS50330">
    <property type="entry name" value="UIM"/>
    <property type="match status" value="1"/>
</dbReference>
<keyword evidence="10" id="KW-1185">Reference proteome</keyword>
<keyword evidence="7" id="KW-1133">Transmembrane helix</keyword>
<dbReference type="InterPro" id="IPR003903">
    <property type="entry name" value="UIM_dom"/>
</dbReference>
<keyword evidence="7" id="KW-0812">Transmembrane</keyword>
<organism evidence="9 10">
    <name type="scientific">Nematostella vectensis</name>
    <name type="common">Starlet sea anemone</name>
    <dbReference type="NCBI Taxonomy" id="45351"/>
    <lineage>
        <taxon>Eukaryota</taxon>
        <taxon>Metazoa</taxon>
        <taxon>Cnidaria</taxon>
        <taxon>Anthozoa</taxon>
        <taxon>Hexacorallia</taxon>
        <taxon>Actiniaria</taxon>
        <taxon>Edwardsiidae</taxon>
        <taxon>Nematostella</taxon>
    </lineage>
</organism>
<dbReference type="Proteomes" id="UP000001593">
    <property type="component" value="Unassembled WGS sequence"/>
</dbReference>
<evidence type="ECO:0000256" key="1">
    <source>
        <dbReference type="ARBA" id="ARBA00004236"/>
    </source>
</evidence>
<dbReference type="InParanoid" id="A7RK93"/>
<proteinExistence type="predicted"/>
<dbReference type="SMART" id="SM00726">
    <property type="entry name" value="UIM"/>
    <property type="match status" value="2"/>
</dbReference>
<keyword evidence="3" id="KW-0677">Repeat</keyword>
<reference evidence="9 10" key="1">
    <citation type="journal article" date="2007" name="Science">
        <title>Sea anemone genome reveals ancestral eumetazoan gene repertoire and genomic organization.</title>
        <authorList>
            <person name="Putnam N.H."/>
            <person name="Srivastava M."/>
            <person name="Hellsten U."/>
            <person name="Dirks B."/>
            <person name="Chapman J."/>
            <person name="Salamov A."/>
            <person name="Terry A."/>
            <person name="Shapiro H."/>
            <person name="Lindquist E."/>
            <person name="Kapitonov V.V."/>
            <person name="Jurka J."/>
            <person name="Genikhovich G."/>
            <person name="Grigoriev I.V."/>
            <person name="Lucas S.M."/>
            <person name="Steele R.E."/>
            <person name="Finnerty J.R."/>
            <person name="Technau U."/>
            <person name="Martindale M.Q."/>
            <person name="Rokhsar D.S."/>
        </authorList>
    </citation>
    <scope>NUCLEOTIDE SEQUENCE [LARGE SCALE GENOMIC DNA]</scope>
    <source>
        <strain evidence="10">CH2 X CH6</strain>
    </source>
</reference>
<dbReference type="PANTHER" id="PTHR12447">
    <property type="entry name" value="ANKYRIN REPEAT DOMAIN-CONTAINING PROTEIN 13"/>
    <property type="match status" value="1"/>
</dbReference>
<keyword evidence="2" id="KW-1003">Cell membrane</keyword>
<protein>
    <recommendedName>
        <fullName evidence="8">Ankyrin repeat domain-containing protein</fullName>
    </recommendedName>
</protein>
<evidence type="ECO:0000256" key="5">
    <source>
        <dbReference type="SAM" id="Coils"/>
    </source>
</evidence>
<evidence type="ECO:0000256" key="4">
    <source>
        <dbReference type="ARBA" id="ARBA00023136"/>
    </source>
</evidence>
<evidence type="ECO:0000313" key="10">
    <source>
        <dbReference type="Proteomes" id="UP000001593"/>
    </source>
</evidence>
<comment type="subcellular location">
    <subcellularLocation>
        <location evidence="1">Cell membrane</location>
    </subcellularLocation>
</comment>
<feature type="region of interest" description="Disordered" evidence="6">
    <location>
        <begin position="385"/>
        <end position="411"/>
    </location>
</feature>
<evidence type="ECO:0000256" key="6">
    <source>
        <dbReference type="SAM" id="MobiDB-lite"/>
    </source>
</evidence>
<dbReference type="STRING" id="45351.A7RK93"/>
<dbReference type="GO" id="GO:0005886">
    <property type="term" value="C:plasma membrane"/>
    <property type="evidence" value="ECO:0007669"/>
    <property type="project" value="UniProtKB-SubCell"/>
</dbReference>
<dbReference type="InterPro" id="IPR055285">
    <property type="entry name" value="ANKRD13_C"/>
</dbReference>
<evidence type="ECO:0000256" key="2">
    <source>
        <dbReference type="ARBA" id="ARBA00022475"/>
    </source>
</evidence>
<dbReference type="eggNOG" id="KOG0522">
    <property type="taxonomic scope" value="Eukaryota"/>
</dbReference>
<keyword evidence="4 7" id="KW-0472">Membrane</keyword>
<dbReference type="AlphaFoldDB" id="A7RK93"/>
<evidence type="ECO:0000259" key="8">
    <source>
        <dbReference type="Pfam" id="PF11904"/>
    </source>
</evidence>
<dbReference type="InterPro" id="IPR021832">
    <property type="entry name" value="ANKRD13"/>
</dbReference>
<dbReference type="PhylomeDB" id="A7RK93"/>